<dbReference type="AlphaFoldDB" id="A0A5C6TP73"/>
<accession>A0A5C6TP73</accession>
<organism evidence="2 3">
    <name type="scientific">Piscinibacter aquaticus</name>
    <dbReference type="NCBI Taxonomy" id="392597"/>
    <lineage>
        <taxon>Bacteria</taxon>
        <taxon>Pseudomonadati</taxon>
        <taxon>Pseudomonadota</taxon>
        <taxon>Betaproteobacteria</taxon>
        <taxon>Burkholderiales</taxon>
        <taxon>Sphaerotilaceae</taxon>
        <taxon>Piscinibacter</taxon>
    </lineage>
</organism>
<comment type="caution">
    <text evidence="2">The sequence shown here is derived from an EMBL/GenBank/DDBJ whole genome shotgun (WGS) entry which is preliminary data.</text>
</comment>
<keyword evidence="3" id="KW-1185">Reference proteome</keyword>
<dbReference type="EMBL" id="VOPW01000003">
    <property type="protein sequence ID" value="TXC62049.1"/>
    <property type="molecule type" value="Genomic_DNA"/>
</dbReference>
<dbReference type="Proteomes" id="UP000321832">
    <property type="component" value="Unassembled WGS sequence"/>
</dbReference>
<evidence type="ECO:0000256" key="1">
    <source>
        <dbReference type="SAM" id="MobiDB-lite"/>
    </source>
</evidence>
<evidence type="ECO:0000313" key="2">
    <source>
        <dbReference type="EMBL" id="TXC62049.1"/>
    </source>
</evidence>
<name>A0A5C6TP73_9BURK</name>
<gene>
    <name evidence="2" type="ORF">FSC37_22945</name>
</gene>
<sequence>MSRPRRPHALRMVHRPMRLPDLPEALALLLPAQVSTDAAERAAIAAQWPALLAQQPALQSGVMEDWRGPRGSASSAGACRCCSRRRRRGRCSSTASRPPSSRGASTANCVPGGCS</sequence>
<proteinExistence type="predicted"/>
<feature type="region of interest" description="Disordered" evidence="1">
    <location>
        <begin position="84"/>
        <end position="115"/>
    </location>
</feature>
<feature type="compositionally biased region" description="Polar residues" evidence="1">
    <location>
        <begin position="98"/>
        <end position="108"/>
    </location>
</feature>
<protein>
    <submittedName>
        <fullName evidence="2">Uncharacterized protein</fullName>
    </submittedName>
</protein>
<reference evidence="2 3" key="1">
    <citation type="submission" date="2019-08" db="EMBL/GenBank/DDBJ databases">
        <authorList>
            <person name="Khan S.A."/>
            <person name="Jeon C.O."/>
            <person name="Jeong S.E."/>
        </authorList>
    </citation>
    <scope>NUCLEOTIDE SEQUENCE [LARGE SCALE GENOMIC DNA]</scope>
    <source>
        <strain evidence="3">IMCC1728</strain>
    </source>
</reference>
<evidence type="ECO:0000313" key="3">
    <source>
        <dbReference type="Proteomes" id="UP000321832"/>
    </source>
</evidence>